<comment type="caution">
    <text evidence="2">The sequence shown here is derived from an EMBL/GenBank/DDBJ whole genome shotgun (WGS) entry which is preliminary data.</text>
</comment>
<feature type="compositionally biased region" description="Low complexity" evidence="1">
    <location>
        <begin position="79"/>
        <end position="96"/>
    </location>
</feature>
<reference evidence="2" key="1">
    <citation type="submission" date="2021-04" db="EMBL/GenBank/DDBJ databases">
        <title>The genome sequence of Ideonella sp. 4Y11.</title>
        <authorList>
            <person name="Liu Y."/>
        </authorList>
    </citation>
    <scope>NUCLEOTIDE SEQUENCE</scope>
    <source>
        <strain evidence="2">4Y11</strain>
    </source>
</reference>
<sequence>MTTWALRFGSGGRRLALVALTVLVSLVHLGAGQWVSASLEQHRDPPPAAIDVRFIQEMALTEPPPPAPPPPPRRPRPQPVVAAQAAASAVAEAASAPEPPPVAQAPPDPLDDAASAVAEAPSPAASAPPPFAWPPSTQLLYALEGSYRGPIVGEAQVDWLREGERYQVRLEVRVPPLFKRRMLSDGLLGEQGLAPQRFDQETEVAMSATRRETVRLDQDMVQLANGRAEARPPGVQDVASQFVQMTWLFLTRPELAQTGATVELPLALPRRLGRWTYQVQERGPIDLPFGQIDAVHVVPQRENAKPGELTVELWVAPGLLYLPVRIVIRQDVDNYLDLRLKTAPRIAELAAPGS</sequence>
<feature type="compositionally biased region" description="Pro residues" evidence="1">
    <location>
        <begin position="97"/>
        <end position="108"/>
    </location>
</feature>
<dbReference type="AlphaFoldDB" id="A0A940YPN0"/>
<evidence type="ECO:0000256" key="1">
    <source>
        <dbReference type="SAM" id="MobiDB-lite"/>
    </source>
</evidence>
<accession>A0A940YPN0</accession>
<dbReference type="InterPro" id="IPR021457">
    <property type="entry name" value="DUF3108"/>
</dbReference>
<organism evidence="2 3">
    <name type="scientific">Ideonella aquatica</name>
    <dbReference type="NCBI Taxonomy" id="2824119"/>
    <lineage>
        <taxon>Bacteria</taxon>
        <taxon>Pseudomonadati</taxon>
        <taxon>Pseudomonadota</taxon>
        <taxon>Betaproteobacteria</taxon>
        <taxon>Burkholderiales</taxon>
        <taxon>Sphaerotilaceae</taxon>
        <taxon>Ideonella</taxon>
    </lineage>
</organism>
<dbReference type="Proteomes" id="UP000678374">
    <property type="component" value="Unassembled WGS sequence"/>
</dbReference>
<feature type="compositionally biased region" description="Pro residues" evidence="1">
    <location>
        <begin position="62"/>
        <end position="72"/>
    </location>
</feature>
<dbReference type="RefSeq" id="WP_210802876.1">
    <property type="nucleotide sequence ID" value="NZ_JAGQDE010000012.1"/>
</dbReference>
<keyword evidence="3" id="KW-1185">Reference proteome</keyword>
<dbReference type="EMBL" id="JAGQDE010000012">
    <property type="protein sequence ID" value="MBQ0960211.1"/>
    <property type="molecule type" value="Genomic_DNA"/>
</dbReference>
<gene>
    <name evidence="2" type="ORF">KAK06_14750</name>
</gene>
<evidence type="ECO:0000313" key="2">
    <source>
        <dbReference type="EMBL" id="MBQ0960211.1"/>
    </source>
</evidence>
<proteinExistence type="predicted"/>
<name>A0A940YPN0_9BURK</name>
<evidence type="ECO:0000313" key="3">
    <source>
        <dbReference type="Proteomes" id="UP000678374"/>
    </source>
</evidence>
<feature type="compositionally biased region" description="Low complexity" evidence="1">
    <location>
        <begin position="112"/>
        <end position="125"/>
    </location>
</feature>
<protein>
    <submittedName>
        <fullName evidence="2">DUF3108 domain-containing protein</fullName>
    </submittedName>
</protein>
<dbReference type="Pfam" id="PF11306">
    <property type="entry name" value="DUF3108"/>
    <property type="match status" value="1"/>
</dbReference>
<feature type="region of interest" description="Disordered" evidence="1">
    <location>
        <begin position="60"/>
        <end position="132"/>
    </location>
</feature>